<feature type="region of interest" description="Disordered" evidence="1">
    <location>
        <begin position="14"/>
        <end position="54"/>
    </location>
</feature>
<accession>A0AAV4I9S6</accession>
<keyword evidence="3" id="KW-1185">Reference proteome</keyword>
<evidence type="ECO:0000256" key="1">
    <source>
        <dbReference type="SAM" id="MobiDB-lite"/>
    </source>
</evidence>
<protein>
    <submittedName>
        <fullName evidence="2">Uncharacterized protein</fullName>
    </submittedName>
</protein>
<feature type="compositionally biased region" description="Basic and acidic residues" evidence="1">
    <location>
        <begin position="23"/>
        <end position="39"/>
    </location>
</feature>
<name>A0AAV4I9S6_9GAST</name>
<sequence>MLMWGNFIVAPLRDKKKKRSWEKKKNKEEKEEEKLDKKAYTGNTGNELNQTPPEDLIDLDSFGFRWNDLNVT</sequence>
<comment type="caution">
    <text evidence="2">The sequence shown here is derived from an EMBL/GenBank/DDBJ whole genome shotgun (WGS) entry which is preliminary data.</text>
</comment>
<dbReference type="AlphaFoldDB" id="A0AAV4I9S6"/>
<gene>
    <name evidence="2" type="ORF">ElyMa_004721500</name>
</gene>
<organism evidence="2 3">
    <name type="scientific">Elysia marginata</name>
    <dbReference type="NCBI Taxonomy" id="1093978"/>
    <lineage>
        <taxon>Eukaryota</taxon>
        <taxon>Metazoa</taxon>
        <taxon>Spiralia</taxon>
        <taxon>Lophotrochozoa</taxon>
        <taxon>Mollusca</taxon>
        <taxon>Gastropoda</taxon>
        <taxon>Heterobranchia</taxon>
        <taxon>Euthyneura</taxon>
        <taxon>Panpulmonata</taxon>
        <taxon>Sacoglossa</taxon>
        <taxon>Placobranchoidea</taxon>
        <taxon>Plakobranchidae</taxon>
        <taxon>Elysia</taxon>
    </lineage>
</organism>
<reference evidence="2 3" key="1">
    <citation type="journal article" date="2021" name="Elife">
        <title>Chloroplast acquisition without the gene transfer in kleptoplastic sea slugs, Plakobranchus ocellatus.</title>
        <authorList>
            <person name="Maeda T."/>
            <person name="Takahashi S."/>
            <person name="Yoshida T."/>
            <person name="Shimamura S."/>
            <person name="Takaki Y."/>
            <person name="Nagai Y."/>
            <person name="Toyoda A."/>
            <person name="Suzuki Y."/>
            <person name="Arimoto A."/>
            <person name="Ishii H."/>
            <person name="Satoh N."/>
            <person name="Nishiyama T."/>
            <person name="Hasebe M."/>
            <person name="Maruyama T."/>
            <person name="Minagawa J."/>
            <person name="Obokata J."/>
            <person name="Shigenobu S."/>
        </authorList>
    </citation>
    <scope>NUCLEOTIDE SEQUENCE [LARGE SCALE GENOMIC DNA]</scope>
</reference>
<dbReference type="Proteomes" id="UP000762676">
    <property type="component" value="Unassembled WGS sequence"/>
</dbReference>
<proteinExistence type="predicted"/>
<evidence type="ECO:0000313" key="3">
    <source>
        <dbReference type="Proteomes" id="UP000762676"/>
    </source>
</evidence>
<evidence type="ECO:0000313" key="2">
    <source>
        <dbReference type="EMBL" id="GFS07067.1"/>
    </source>
</evidence>
<dbReference type="EMBL" id="BMAT01009483">
    <property type="protein sequence ID" value="GFS07067.1"/>
    <property type="molecule type" value="Genomic_DNA"/>
</dbReference>
<feature type="compositionally biased region" description="Polar residues" evidence="1">
    <location>
        <begin position="41"/>
        <end position="52"/>
    </location>
</feature>